<dbReference type="PROSITE" id="PS50878">
    <property type="entry name" value="RT_POL"/>
    <property type="match status" value="1"/>
</dbReference>
<dbReference type="InterPro" id="IPR043128">
    <property type="entry name" value="Rev_trsase/Diguanyl_cyclase"/>
</dbReference>
<evidence type="ECO:0000256" key="6">
    <source>
        <dbReference type="ARBA" id="ARBA00022801"/>
    </source>
</evidence>
<dbReference type="CDD" id="cd01647">
    <property type="entry name" value="RT_LTR"/>
    <property type="match status" value="1"/>
</dbReference>
<dbReference type="AlphaFoldDB" id="A0A914YQN2"/>
<dbReference type="Gene3D" id="2.40.70.10">
    <property type="entry name" value="Acid Proteases"/>
    <property type="match status" value="1"/>
</dbReference>
<keyword evidence="3" id="KW-0548">Nucleotidyltransferase</keyword>
<dbReference type="SUPFAM" id="SSF56672">
    <property type="entry name" value="DNA/RNA polymerases"/>
    <property type="match status" value="1"/>
</dbReference>
<proteinExistence type="predicted"/>
<dbReference type="InterPro" id="IPR041373">
    <property type="entry name" value="RT_RNaseH"/>
</dbReference>
<dbReference type="Gene3D" id="3.10.10.10">
    <property type="entry name" value="HIV Type 1 Reverse Transcriptase, subunit A, domain 1"/>
    <property type="match status" value="1"/>
</dbReference>
<evidence type="ECO:0000256" key="1">
    <source>
        <dbReference type="ARBA" id="ARBA00012493"/>
    </source>
</evidence>
<dbReference type="EC" id="2.7.7.49" evidence="1"/>
<accession>A0A914YQN2</accession>
<sequence length="667" mass="76228">MNDACDEQLKLMNIHHIDKAEPPIMMNVKVCGQMLLMQVDTGAVCTVAPKSTWMNLGKPTLKEMKHPLRGYNGAIHTLGKCKLDVEVNGIQKEADLVIVDGAGDILMGRDWIKLFNISVDDLLNSDQKVLAVGDDKVTIPLQELLEEFKDVFDDKPGKCDIQVQWKLKDDAKPRFMKARPVPYSIKKPVEEYLDQKVLDGRLKYVKSSDWASPIVVVPKPDKSARVCGDYKQTINPAMESNRYPLPKIEDLFHALNGGKFFSKLDLADAFLQIPLDEESKKFTTINTHKGLFQYQTMPPGAPSATSDFQEVIDKVLNGIERTAAYVDDVTTSSTTVEEHLVILKKVFERLRKHGMKLKLKKCEFLKRRIEYLGHIVDEHGIRPNPKKIESMVKMPPPKNLKELEAFLGMVNYYGKFIKNLSTLASPLFELKKKDVEWSWKENHEQAFELIKERLVSTDVLTHYDPTKSICLSADASEYGLGAVIYHKLENGDEKVIAYASRTLTSAEKNYAQVEKEALAIIYGVEKFQIYLLGRKFTMFTDHQPLLRIFGPKSGMNSIAIKRLARWAIILSNYDYEIIYRKGEEMGNANGLSRLPLQNDDHEKKKLQEIKEIANVSPLNKKKIAEATQMDEELVQIWSWTQNGWPQKFDKKWKTWKSREHLLTTDVP</sequence>
<protein>
    <recommendedName>
        <fullName evidence="1">RNA-directed DNA polymerase</fullName>
        <ecNumber evidence="1">2.7.7.49</ecNumber>
    </recommendedName>
</protein>
<dbReference type="InterPro" id="IPR043502">
    <property type="entry name" value="DNA/RNA_pol_sf"/>
</dbReference>
<keyword evidence="2" id="KW-0808">Transferase</keyword>
<evidence type="ECO:0000256" key="3">
    <source>
        <dbReference type="ARBA" id="ARBA00022695"/>
    </source>
</evidence>
<name>A0A914YQN2_9BILA</name>
<feature type="domain" description="Peptidase A2" evidence="8">
    <location>
        <begin position="35"/>
        <end position="111"/>
    </location>
</feature>
<reference evidence="11" key="1">
    <citation type="submission" date="2022-11" db="UniProtKB">
        <authorList>
            <consortium name="WormBaseParasite"/>
        </authorList>
    </citation>
    <scope>IDENTIFICATION</scope>
</reference>
<keyword evidence="4" id="KW-0540">Nuclease</keyword>
<dbReference type="Pfam" id="PF17917">
    <property type="entry name" value="RT_RNaseH"/>
    <property type="match status" value="1"/>
</dbReference>
<dbReference type="SUPFAM" id="SSF50630">
    <property type="entry name" value="Acid proteases"/>
    <property type="match status" value="1"/>
</dbReference>
<dbReference type="Gene3D" id="3.30.70.270">
    <property type="match status" value="2"/>
</dbReference>
<dbReference type="GO" id="GO:0003964">
    <property type="term" value="F:RNA-directed DNA polymerase activity"/>
    <property type="evidence" value="ECO:0007669"/>
    <property type="project" value="UniProtKB-EC"/>
</dbReference>
<evidence type="ECO:0000313" key="10">
    <source>
        <dbReference type="Proteomes" id="UP000887577"/>
    </source>
</evidence>
<dbReference type="InterPro" id="IPR021109">
    <property type="entry name" value="Peptidase_aspartic_dom_sf"/>
</dbReference>
<evidence type="ECO:0000313" key="11">
    <source>
        <dbReference type="WBParaSite" id="PSU_v2.g2330.t1"/>
    </source>
</evidence>
<dbReference type="GO" id="GO:0004190">
    <property type="term" value="F:aspartic-type endopeptidase activity"/>
    <property type="evidence" value="ECO:0007669"/>
    <property type="project" value="InterPro"/>
</dbReference>
<keyword evidence="5" id="KW-0255">Endonuclease</keyword>
<dbReference type="PROSITE" id="PS50175">
    <property type="entry name" value="ASP_PROT_RETROV"/>
    <property type="match status" value="1"/>
</dbReference>
<dbReference type="FunFam" id="3.30.70.270:FF:000020">
    <property type="entry name" value="Transposon Tf2-6 polyprotein-like Protein"/>
    <property type="match status" value="1"/>
</dbReference>
<keyword evidence="6" id="KW-0378">Hydrolase</keyword>
<dbReference type="GO" id="GO:0004519">
    <property type="term" value="F:endonuclease activity"/>
    <property type="evidence" value="ECO:0007669"/>
    <property type="project" value="UniProtKB-KW"/>
</dbReference>
<evidence type="ECO:0000256" key="4">
    <source>
        <dbReference type="ARBA" id="ARBA00022722"/>
    </source>
</evidence>
<feature type="domain" description="Reverse transcriptase" evidence="9">
    <location>
        <begin position="198"/>
        <end position="376"/>
    </location>
</feature>
<evidence type="ECO:0000256" key="2">
    <source>
        <dbReference type="ARBA" id="ARBA00022679"/>
    </source>
</evidence>
<dbReference type="Proteomes" id="UP000887577">
    <property type="component" value="Unplaced"/>
</dbReference>
<keyword evidence="10" id="KW-1185">Reference proteome</keyword>
<dbReference type="PANTHER" id="PTHR37984">
    <property type="entry name" value="PROTEIN CBG26694"/>
    <property type="match status" value="1"/>
</dbReference>
<dbReference type="WBParaSite" id="PSU_v2.g2330.t1">
    <property type="protein sequence ID" value="PSU_v2.g2330.t1"/>
    <property type="gene ID" value="PSU_v2.g2330"/>
</dbReference>
<keyword evidence="7" id="KW-0695">RNA-directed DNA polymerase</keyword>
<dbReference type="CDD" id="cd09274">
    <property type="entry name" value="RNase_HI_RT_Ty3"/>
    <property type="match status" value="1"/>
</dbReference>
<evidence type="ECO:0000259" key="9">
    <source>
        <dbReference type="PROSITE" id="PS50878"/>
    </source>
</evidence>
<dbReference type="GO" id="GO:0006508">
    <property type="term" value="P:proteolysis"/>
    <property type="evidence" value="ECO:0007669"/>
    <property type="project" value="InterPro"/>
</dbReference>
<dbReference type="InterPro" id="IPR000477">
    <property type="entry name" value="RT_dom"/>
</dbReference>
<organism evidence="10 11">
    <name type="scientific">Panagrolaimus superbus</name>
    <dbReference type="NCBI Taxonomy" id="310955"/>
    <lineage>
        <taxon>Eukaryota</taxon>
        <taxon>Metazoa</taxon>
        <taxon>Ecdysozoa</taxon>
        <taxon>Nematoda</taxon>
        <taxon>Chromadorea</taxon>
        <taxon>Rhabditida</taxon>
        <taxon>Tylenchina</taxon>
        <taxon>Panagrolaimomorpha</taxon>
        <taxon>Panagrolaimoidea</taxon>
        <taxon>Panagrolaimidae</taxon>
        <taxon>Panagrolaimus</taxon>
    </lineage>
</organism>
<dbReference type="InterPro" id="IPR001995">
    <property type="entry name" value="Peptidase_A2_cat"/>
</dbReference>
<dbReference type="PANTHER" id="PTHR37984:SF5">
    <property type="entry name" value="PROTEIN NYNRIN-LIKE"/>
    <property type="match status" value="1"/>
</dbReference>
<dbReference type="InterPro" id="IPR050951">
    <property type="entry name" value="Retrovirus_Pol_polyprotein"/>
</dbReference>
<evidence type="ECO:0000256" key="5">
    <source>
        <dbReference type="ARBA" id="ARBA00022759"/>
    </source>
</evidence>
<evidence type="ECO:0000259" key="8">
    <source>
        <dbReference type="PROSITE" id="PS50175"/>
    </source>
</evidence>
<evidence type="ECO:0000256" key="7">
    <source>
        <dbReference type="ARBA" id="ARBA00022918"/>
    </source>
</evidence>
<dbReference type="Pfam" id="PF00078">
    <property type="entry name" value="RVT_1"/>
    <property type="match status" value="1"/>
</dbReference>